<dbReference type="InterPro" id="IPR011037">
    <property type="entry name" value="Pyrv_Knase-like_insert_dom_sf"/>
</dbReference>
<dbReference type="NCBIfam" id="NF004978">
    <property type="entry name" value="PRK06354.1"/>
    <property type="match status" value="1"/>
</dbReference>
<feature type="domain" description="Pyruvate kinase C-terminal" evidence="15">
    <location>
        <begin position="349"/>
        <end position="459"/>
    </location>
</feature>
<dbReference type="Pfam" id="PF00224">
    <property type="entry name" value="PK"/>
    <property type="match status" value="1"/>
</dbReference>
<comment type="cofactor">
    <cofactor evidence="2">
        <name>K(+)</name>
        <dbReference type="ChEBI" id="CHEBI:29103"/>
    </cofactor>
</comment>
<evidence type="ECO:0000256" key="4">
    <source>
        <dbReference type="ARBA" id="ARBA00008663"/>
    </source>
</evidence>
<dbReference type="InterPro" id="IPR015795">
    <property type="entry name" value="Pyrv_Knase_C"/>
</dbReference>
<feature type="domain" description="Pyruvate kinase barrel" evidence="14">
    <location>
        <begin position="1"/>
        <end position="316"/>
    </location>
</feature>
<evidence type="ECO:0000256" key="10">
    <source>
        <dbReference type="ARBA" id="ARBA00022840"/>
    </source>
</evidence>
<evidence type="ECO:0000256" key="12">
    <source>
        <dbReference type="ARBA" id="ARBA00023152"/>
    </source>
</evidence>
<comment type="cofactor">
    <cofactor evidence="1">
        <name>Mg(2+)</name>
        <dbReference type="ChEBI" id="CHEBI:18420"/>
    </cofactor>
</comment>
<organism evidence="16">
    <name type="scientific">uncultured organism</name>
    <dbReference type="NCBI Taxonomy" id="155900"/>
    <lineage>
        <taxon>unclassified sequences</taxon>
        <taxon>environmental samples</taxon>
    </lineage>
</organism>
<evidence type="ECO:0000313" key="16">
    <source>
        <dbReference type="EMBL" id="AGF93044.1"/>
    </source>
</evidence>
<keyword evidence="13 16" id="KW-0670">Pyruvate</keyword>
<dbReference type="InterPro" id="IPR015813">
    <property type="entry name" value="Pyrv/PenolPyrv_kinase-like_dom"/>
</dbReference>
<comment type="similarity">
    <text evidence="4">Belongs to the pyruvate kinase family.</text>
</comment>
<dbReference type="UniPathway" id="UPA00109">
    <property type="reaction ID" value="UER00188"/>
</dbReference>
<keyword evidence="8" id="KW-0547">Nucleotide-binding</keyword>
<evidence type="ECO:0000256" key="7">
    <source>
        <dbReference type="ARBA" id="ARBA00022723"/>
    </source>
</evidence>
<keyword evidence="7" id="KW-0479">Metal-binding</keyword>
<dbReference type="InterPro" id="IPR015793">
    <property type="entry name" value="Pyrv_Knase_brl"/>
</dbReference>
<dbReference type="GO" id="GO:0016301">
    <property type="term" value="F:kinase activity"/>
    <property type="evidence" value="ECO:0007669"/>
    <property type="project" value="UniProtKB-KW"/>
</dbReference>
<dbReference type="FunFam" id="3.20.20.60:FF:000025">
    <property type="entry name" value="Pyruvate kinase"/>
    <property type="match status" value="1"/>
</dbReference>
<keyword evidence="10" id="KW-0067">ATP-binding</keyword>
<dbReference type="EMBL" id="JX684080">
    <property type="protein sequence ID" value="AGF93044.1"/>
    <property type="molecule type" value="Genomic_DNA"/>
</dbReference>
<keyword evidence="9 16" id="KW-0418">Kinase</keyword>
<dbReference type="InterPro" id="IPR015806">
    <property type="entry name" value="Pyrv_Knase_insert_dom_sf"/>
</dbReference>
<gene>
    <name evidence="16" type="ORF">FLSS-8_0014</name>
</gene>
<reference evidence="16" key="1">
    <citation type="journal article" date="2013" name="Syst. Appl. Microbiol.">
        <title>New insights into the archaeal diversity of a hypersaline microbial mat obtained by a metagenomic approach.</title>
        <authorList>
            <person name="Lopez-Lopez A."/>
            <person name="Richter M."/>
            <person name="Pena A."/>
            <person name="Tamames J."/>
            <person name="Rossello-Mora R."/>
        </authorList>
    </citation>
    <scope>NUCLEOTIDE SEQUENCE</scope>
</reference>
<dbReference type="GO" id="GO:0005524">
    <property type="term" value="F:ATP binding"/>
    <property type="evidence" value="ECO:0007669"/>
    <property type="project" value="UniProtKB-KW"/>
</dbReference>
<evidence type="ECO:0000256" key="5">
    <source>
        <dbReference type="ARBA" id="ARBA00012142"/>
    </source>
</evidence>
<evidence type="ECO:0000256" key="13">
    <source>
        <dbReference type="ARBA" id="ARBA00023317"/>
    </source>
</evidence>
<dbReference type="NCBIfam" id="TIGR01064">
    <property type="entry name" value="pyruv_kin"/>
    <property type="match status" value="1"/>
</dbReference>
<dbReference type="GO" id="GO:0030955">
    <property type="term" value="F:potassium ion binding"/>
    <property type="evidence" value="ECO:0007669"/>
    <property type="project" value="InterPro"/>
</dbReference>
<dbReference type="PANTHER" id="PTHR11817">
    <property type="entry name" value="PYRUVATE KINASE"/>
    <property type="match status" value="1"/>
</dbReference>
<dbReference type="SUPFAM" id="SSF52935">
    <property type="entry name" value="PK C-terminal domain-like"/>
    <property type="match status" value="1"/>
</dbReference>
<evidence type="ECO:0000256" key="9">
    <source>
        <dbReference type="ARBA" id="ARBA00022777"/>
    </source>
</evidence>
<dbReference type="Gene3D" id="3.40.1380.20">
    <property type="entry name" value="Pyruvate kinase, C-terminal domain"/>
    <property type="match status" value="1"/>
</dbReference>
<name>M1PV96_9ZZZZ</name>
<dbReference type="EC" id="2.7.1.40" evidence="5"/>
<sequence length="473" mass="52765">MRKTKIVSTIGPASDSVEVLERLSNAGMNVARQNFSHGTYEEHKERLDRIRSISDNIGVMMDTQGPEIRLKEVEEGTTLVTGDTVELVTEDVIGNQSQLPVDYPNIIDYIEEGDKLLIDDGQIELEVLDVDDSVDCKVIFGGKVLSKKSVNVPGKDIGLKAPTEKDVRDIKFAVKKGFDFVSASFVKTADDIHKINDVIESNNSDMDVIAKIEHIKAVNNLDEILDATDAVMIARGDLGVEVPASQVPLLQKRIIEKANRKEKPVITATQMLKSMTESPRATRAEVSDVANAVLDGSDAVMLSEETAVGKYPVKSVEFMSEVVQQMEGYLKGRTHHTHDIRSDNIADIIAKSVWQADRDIDVKYIVAHTSSGYTAHKIAKFRPETDILAFTDKETIQRKLNLVWGVTSFYMEFPEHVDEMTERSAKFLFENGYVNKDDRIILTAGVPAPVEGITNMMEIRTVESLLEERRNKR</sequence>
<keyword evidence="12" id="KW-0324">Glycolysis</keyword>
<evidence type="ECO:0000259" key="15">
    <source>
        <dbReference type="Pfam" id="PF02887"/>
    </source>
</evidence>
<dbReference type="InterPro" id="IPR036918">
    <property type="entry name" value="Pyrv_Knase_C_sf"/>
</dbReference>
<dbReference type="NCBIfam" id="NF004491">
    <property type="entry name" value="PRK05826.1"/>
    <property type="match status" value="1"/>
</dbReference>
<dbReference type="Gene3D" id="2.40.33.10">
    <property type="entry name" value="PK beta-barrel domain-like"/>
    <property type="match status" value="1"/>
</dbReference>
<keyword evidence="6" id="KW-0808">Transferase</keyword>
<dbReference type="AlphaFoldDB" id="M1PV96"/>
<dbReference type="Gene3D" id="3.20.20.60">
    <property type="entry name" value="Phosphoenolpyruvate-binding domains"/>
    <property type="match status" value="1"/>
</dbReference>
<evidence type="ECO:0000256" key="1">
    <source>
        <dbReference type="ARBA" id="ARBA00001946"/>
    </source>
</evidence>
<protein>
    <recommendedName>
        <fullName evidence="5">pyruvate kinase</fullName>
        <ecNumber evidence="5">2.7.1.40</ecNumber>
    </recommendedName>
</protein>
<dbReference type="GO" id="GO:0004743">
    <property type="term" value="F:pyruvate kinase activity"/>
    <property type="evidence" value="ECO:0007669"/>
    <property type="project" value="UniProtKB-EC"/>
</dbReference>
<evidence type="ECO:0000256" key="2">
    <source>
        <dbReference type="ARBA" id="ARBA00001958"/>
    </source>
</evidence>
<dbReference type="Pfam" id="PF02887">
    <property type="entry name" value="PK_C"/>
    <property type="match status" value="1"/>
</dbReference>
<comment type="pathway">
    <text evidence="3">Carbohydrate degradation; glycolysis; pyruvate from D-glyceraldehyde 3-phosphate: step 5/5.</text>
</comment>
<dbReference type="InterPro" id="IPR001697">
    <property type="entry name" value="Pyr_Knase"/>
</dbReference>
<dbReference type="FunFam" id="2.40.33.10:FF:000001">
    <property type="entry name" value="Pyruvate kinase"/>
    <property type="match status" value="1"/>
</dbReference>
<evidence type="ECO:0000256" key="8">
    <source>
        <dbReference type="ARBA" id="ARBA00022741"/>
    </source>
</evidence>
<evidence type="ECO:0000256" key="3">
    <source>
        <dbReference type="ARBA" id="ARBA00004997"/>
    </source>
</evidence>
<dbReference type="InterPro" id="IPR040442">
    <property type="entry name" value="Pyrv_kinase-like_dom_sf"/>
</dbReference>
<proteinExistence type="inferred from homology"/>
<evidence type="ECO:0000256" key="11">
    <source>
        <dbReference type="ARBA" id="ARBA00022842"/>
    </source>
</evidence>
<dbReference type="PRINTS" id="PR01050">
    <property type="entry name" value="PYRUVTKNASE"/>
</dbReference>
<dbReference type="SUPFAM" id="SSF51621">
    <property type="entry name" value="Phosphoenolpyruvate/pyruvate domain"/>
    <property type="match status" value="1"/>
</dbReference>
<evidence type="ECO:0000259" key="14">
    <source>
        <dbReference type="Pfam" id="PF00224"/>
    </source>
</evidence>
<accession>M1PV96</accession>
<dbReference type="SUPFAM" id="SSF50800">
    <property type="entry name" value="PK beta-barrel domain-like"/>
    <property type="match status" value="1"/>
</dbReference>
<evidence type="ECO:0000256" key="6">
    <source>
        <dbReference type="ARBA" id="ARBA00022679"/>
    </source>
</evidence>
<keyword evidence="11" id="KW-0460">Magnesium</keyword>
<dbReference type="GO" id="GO:0000287">
    <property type="term" value="F:magnesium ion binding"/>
    <property type="evidence" value="ECO:0007669"/>
    <property type="project" value="InterPro"/>
</dbReference>